<gene>
    <name evidence="2" type="ORF">TPAR_04339</name>
</gene>
<evidence type="ECO:0000313" key="2">
    <source>
        <dbReference type="EMBL" id="POR35465.1"/>
    </source>
</evidence>
<dbReference type="Gene3D" id="2.120.10.70">
    <property type="entry name" value="Fucose-specific lectin"/>
    <property type="match status" value="1"/>
</dbReference>
<comment type="caution">
    <text evidence="2">The sequence shown here is derived from an EMBL/GenBank/DDBJ whole genome shotgun (WGS) entry which is preliminary data.</text>
</comment>
<dbReference type="InterPro" id="IPR058502">
    <property type="entry name" value="PLL-like_beta-prop"/>
</dbReference>
<name>A0A2S4KZ66_9HYPO</name>
<dbReference type="OrthoDB" id="406838at2759"/>
<evidence type="ECO:0000259" key="1">
    <source>
        <dbReference type="Pfam" id="PF26607"/>
    </source>
</evidence>
<protein>
    <submittedName>
        <fullName evidence="2">Carbohydrate-binding protein</fullName>
    </submittedName>
</protein>
<dbReference type="SUPFAM" id="SSF89372">
    <property type="entry name" value="Fucose-specific lectin"/>
    <property type="match status" value="1"/>
</dbReference>
<dbReference type="Proteomes" id="UP000237481">
    <property type="component" value="Unassembled WGS sequence"/>
</dbReference>
<evidence type="ECO:0000313" key="3">
    <source>
        <dbReference type="Proteomes" id="UP000237481"/>
    </source>
</evidence>
<dbReference type="Pfam" id="PF26607">
    <property type="entry name" value="DUF8189"/>
    <property type="match status" value="1"/>
</dbReference>
<sequence>MRGTDNGVYQKTRNNSIWEPSILGWTSLGGTAIDDIVPVSTAPNHLDLFFQGTDNAVYQKSWNGSAWVPSAMEWTRLGGVIMSRPSAVAWDDKRITLAAQFQDNDVQMEWDGSTWKDCSRLAEFYEIGE</sequence>
<dbReference type="STRING" id="94208.A0A2S4KZ66"/>
<organism evidence="2 3">
    <name type="scientific">Tolypocladium paradoxum</name>
    <dbReference type="NCBI Taxonomy" id="94208"/>
    <lineage>
        <taxon>Eukaryota</taxon>
        <taxon>Fungi</taxon>
        <taxon>Dikarya</taxon>
        <taxon>Ascomycota</taxon>
        <taxon>Pezizomycotina</taxon>
        <taxon>Sordariomycetes</taxon>
        <taxon>Hypocreomycetidae</taxon>
        <taxon>Hypocreales</taxon>
        <taxon>Ophiocordycipitaceae</taxon>
        <taxon>Tolypocladium</taxon>
    </lineage>
</organism>
<proteinExistence type="predicted"/>
<feature type="domain" description="PLL-like beta propeller" evidence="1">
    <location>
        <begin position="2"/>
        <end position="114"/>
    </location>
</feature>
<accession>A0A2S4KZ66</accession>
<keyword evidence="3" id="KW-1185">Reference proteome</keyword>
<dbReference type="EMBL" id="PKSG01000440">
    <property type="protein sequence ID" value="POR35465.1"/>
    <property type="molecule type" value="Genomic_DNA"/>
</dbReference>
<dbReference type="AlphaFoldDB" id="A0A2S4KZ66"/>
<reference evidence="2 3" key="1">
    <citation type="submission" date="2018-01" db="EMBL/GenBank/DDBJ databases">
        <title>Harnessing the power of phylogenomics to disentangle the directionality and signatures of interkingdom host jumping in the parasitic fungal genus Tolypocladium.</title>
        <authorList>
            <person name="Quandt C.A."/>
            <person name="Patterson W."/>
            <person name="Spatafora J.W."/>
        </authorList>
    </citation>
    <scope>NUCLEOTIDE SEQUENCE [LARGE SCALE GENOMIC DNA]</scope>
    <source>
        <strain evidence="2 3">NRBC 100945</strain>
    </source>
</reference>